<feature type="transmembrane region" description="Helical" evidence="1">
    <location>
        <begin position="126"/>
        <end position="146"/>
    </location>
</feature>
<proteinExistence type="predicted"/>
<dbReference type="PANTHER" id="PTHR37314:SF4">
    <property type="entry name" value="UPF0700 TRANSMEMBRANE PROTEIN YOAK"/>
    <property type="match status" value="1"/>
</dbReference>
<evidence type="ECO:0000256" key="1">
    <source>
        <dbReference type="SAM" id="Phobius"/>
    </source>
</evidence>
<dbReference type="PANTHER" id="PTHR37314">
    <property type="entry name" value="SLR0142 PROTEIN"/>
    <property type="match status" value="1"/>
</dbReference>
<dbReference type="Pfam" id="PF06912">
    <property type="entry name" value="DUF1275"/>
    <property type="match status" value="1"/>
</dbReference>
<dbReference type="EMBL" id="AYSV01000012">
    <property type="protein sequence ID" value="ETD72852.1"/>
    <property type="molecule type" value="Genomic_DNA"/>
</dbReference>
<keyword evidence="1" id="KW-0472">Membrane</keyword>
<accession>V8GAV0</accession>
<evidence type="ECO:0000313" key="3">
    <source>
        <dbReference type="Proteomes" id="UP000018766"/>
    </source>
</evidence>
<feature type="transmembrane region" description="Helical" evidence="1">
    <location>
        <begin position="21"/>
        <end position="44"/>
    </location>
</feature>
<feature type="transmembrane region" description="Helical" evidence="1">
    <location>
        <begin position="64"/>
        <end position="88"/>
    </location>
</feature>
<evidence type="ECO:0000313" key="2">
    <source>
        <dbReference type="EMBL" id="ETD72852.1"/>
    </source>
</evidence>
<dbReference type="RefSeq" id="WP_023949244.1">
    <property type="nucleotide sequence ID" value="NZ_AYSV01000012.1"/>
</dbReference>
<feature type="transmembrane region" description="Helical" evidence="1">
    <location>
        <begin position="100"/>
        <end position="120"/>
    </location>
</feature>
<organism evidence="2 3">
    <name type="scientific">Pelistega indica</name>
    <dbReference type="NCBI Taxonomy" id="1414851"/>
    <lineage>
        <taxon>Bacteria</taxon>
        <taxon>Pseudomonadati</taxon>
        <taxon>Pseudomonadota</taxon>
        <taxon>Betaproteobacteria</taxon>
        <taxon>Burkholderiales</taxon>
        <taxon>Alcaligenaceae</taxon>
        <taxon>Pelistega</taxon>
    </lineage>
</organism>
<reference evidence="2 3" key="1">
    <citation type="submission" date="2013-11" db="EMBL/GenBank/DDBJ databases">
        <title>Genomic analysis of Pelistega sp. HM-7.</title>
        <authorList>
            <person name="Kumbhare S.V."/>
            <person name="Shetty S.A."/>
            <person name="Sharma O."/>
            <person name="Dhotre D.P."/>
        </authorList>
    </citation>
    <scope>NUCLEOTIDE SEQUENCE [LARGE SCALE GENOMIC DNA]</scope>
    <source>
        <strain evidence="2 3">HM-7</strain>
    </source>
</reference>
<keyword evidence="1" id="KW-0812">Transmembrane</keyword>
<dbReference type="OrthoDB" id="270162at2"/>
<dbReference type="Proteomes" id="UP000018766">
    <property type="component" value="Unassembled WGS sequence"/>
</dbReference>
<sequence>MLLAYSNRLTGKARTYSANTELVCFLSFVAGAINAGGFLAVQQYTSHMSGIVSHMSDMIALGEVSLVLWGFGALLAFIAGSATTTVIINLMRHLHLQSEYALPIFIEACALMFFGLLDGIRWEISWLWTSLTVATLCYIMGLQNAISTDISQYALRTTHVTGTVTDMGMEIGKMLYWNRASKKDINVPPVHANIKKLKLLVQVLFLFFLGGIAGAYGFKTFGFLFTCFLASVLVYLSSGPLFDDIKTIWHRFNEPAVIIEQNILSTLADEKEMVISSAELAEAEEIEMDQQRQLSQAHIEPLATQQDIEELHSAADKSLS</sequence>
<dbReference type="PATRIC" id="fig|1414851.3.peg.380"/>
<name>V8GAV0_9BURK</name>
<dbReference type="AlphaFoldDB" id="V8GAV0"/>
<comment type="caution">
    <text evidence="2">The sequence shown here is derived from an EMBL/GenBank/DDBJ whole genome shotgun (WGS) entry which is preliminary data.</text>
</comment>
<protein>
    <submittedName>
        <fullName evidence="2">Membrane protein</fullName>
    </submittedName>
</protein>
<feature type="transmembrane region" description="Helical" evidence="1">
    <location>
        <begin position="199"/>
        <end position="217"/>
    </location>
</feature>
<feature type="transmembrane region" description="Helical" evidence="1">
    <location>
        <begin position="223"/>
        <end position="242"/>
    </location>
</feature>
<gene>
    <name evidence="2" type="ORF">V757_01775</name>
</gene>
<keyword evidence="3" id="KW-1185">Reference proteome</keyword>
<keyword evidence="1" id="KW-1133">Transmembrane helix</keyword>
<dbReference type="InterPro" id="IPR010699">
    <property type="entry name" value="DUF1275"/>
</dbReference>